<feature type="transmembrane region" description="Helical" evidence="1">
    <location>
        <begin position="81"/>
        <end position="98"/>
    </location>
</feature>
<keyword evidence="1" id="KW-0812">Transmembrane</keyword>
<evidence type="ECO:0000313" key="3">
    <source>
        <dbReference type="Proteomes" id="UP000037020"/>
    </source>
</evidence>
<reference evidence="2 3" key="1">
    <citation type="submission" date="2015-07" db="EMBL/GenBank/DDBJ databases">
        <authorList>
            <person name="Ju K.-S."/>
            <person name="Doroghazi J.R."/>
            <person name="Metcalf W.W."/>
        </authorList>
    </citation>
    <scope>NUCLEOTIDE SEQUENCE [LARGE SCALE GENOMIC DNA]</scope>
    <source>
        <strain evidence="2 3">NRRL B-3589</strain>
    </source>
</reference>
<dbReference type="Proteomes" id="UP000037020">
    <property type="component" value="Unassembled WGS sequence"/>
</dbReference>
<evidence type="ECO:0000313" key="2">
    <source>
        <dbReference type="EMBL" id="KOG49038.1"/>
    </source>
</evidence>
<keyword evidence="1" id="KW-0472">Membrane</keyword>
<sequence>MSAAGARSNGNWALAAGWGLIVCGTILTVSVIVDLVLGDGFAWWTLAWMFVLLPEGVRYVDAERGSGRIAARIQSLLPWRLAVAGAILWAGLITEWARGRDTDWIILAAAVLVLISTAMTAATSVTARLTRRRARTEGADALG</sequence>
<accession>A0ABR5IRY2</accession>
<keyword evidence="3" id="KW-1185">Reference proteome</keyword>
<dbReference type="RefSeq" id="WP_030876728.1">
    <property type="nucleotide sequence ID" value="NZ_JBIRHZ010000001.1"/>
</dbReference>
<protein>
    <submittedName>
        <fullName evidence="2">Uncharacterized protein</fullName>
    </submittedName>
</protein>
<evidence type="ECO:0000256" key="1">
    <source>
        <dbReference type="SAM" id="Phobius"/>
    </source>
</evidence>
<keyword evidence="1" id="KW-1133">Transmembrane helix</keyword>
<name>A0ABR5IRY2_9ACTN</name>
<feature type="transmembrane region" description="Helical" evidence="1">
    <location>
        <begin position="41"/>
        <end position="60"/>
    </location>
</feature>
<dbReference type="EMBL" id="LGUT01004455">
    <property type="protein sequence ID" value="KOG49038.1"/>
    <property type="molecule type" value="Genomic_DNA"/>
</dbReference>
<organism evidence="2 3">
    <name type="scientific">Streptomyces varsoviensis</name>
    <dbReference type="NCBI Taxonomy" id="67373"/>
    <lineage>
        <taxon>Bacteria</taxon>
        <taxon>Bacillati</taxon>
        <taxon>Actinomycetota</taxon>
        <taxon>Actinomycetes</taxon>
        <taxon>Kitasatosporales</taxon>
        <taxon>Streptomycetaceae</taxon>
        <taxon>Streptomyces</taxon>
    </lineage>
</organism>
<proteinExistence type="predicted"/>
<feature type="transmembrane region" description="Helical" evidence="1">
    <location>
        <begin position="104"/>
        <end position="125"/>
    </location>
</feature>
<feature type="transmembrane region" description="Helical" evidence="1">
    <location>
        <begin position="12"/>
        <end position="35"/>
    </location>
</feature>
<comment type="caution">
    <text evidence="2">The sequence shown here is derived from an EMBL/GenBank/DDBJ whole genome shotgun (WGS) entry which is preliminary data.</text>
</comment>
<gene>
    <name evidence="2" type="ORF">ADK38_45140</name>
</gene>